<dbReference type="OMA" id="TEVEQYD"/>
<dbReference type="InterPro" id="IPR053197">
    <property type="entry name" value="F-box_SCFL_complex_component"/>
</dbReference>
<dbReference type="EnsemblPlants" id="OB10G13690.1">
    <property type="protein sequence ID" value="OB10G13690.1"/>
    <property type="gene ID" value="OB10G13690"/>
</dbReference>
<dbReference type="Proteomes" id="UP000006038">
    <property type="component" value="Chromosome 10"/>
</dbReference>
<protein>
    <recommendedName>
        <fullName evidence="3">F-box domain-containing protein</fullName>
    </recommendedName>
</protein>
<dbReference type="HOGENOM" id="CLU_2519206_0_0_1"/>
<dbReference type="AlphaFoldDB" id="J3N1H1"/>
<keyword evidence="2" id="KW-1185">Reference proteome</keyword>
<name>J3N1H1_ORYBR</name>
<evidence type="ECO:0008006" key="3">
    <source>
        <dbReference type="Google" id="ProtNLM"/>
    </source>
</evidence>
<evidence type="ECO:0000313" key="2">
    <source>
        <dbReference type="Proteomes" id="UP000006038"/>
    </source>
</evidence>
<reference evidence="1" key="2">
    <citation type="submission" date="2013-04" db="UniProtKB">
        <authorList>
            <consortium name="EnsemblPlants"/>
        </authorList>
    </citation>
    <scope>IDENTIFICATION</scope>
</reference>
<dbReference type="PANTHER" id="PTHR34223">
    <property type="entry name" value="OS11G0201299 PROTEIN"/>
    <property type="match status" value="1"/>
</dbReference>
<dbReference type="InterPro" id="IPR036047">
    <property type="entry name" value="F-box-like_dom_sf"/>
</dbReference>
<organism evidence="1">
    <name type="scientific">Oryza brachyantha</name>
    <name type="common">malo sina</name>
    <dbReference type="NCBI Taxonomy" id="4533"/>
    <lineage>
        <taxon>Eukaryota</taxon>
        <taxon>Viridiplantae</taxon>
        <taxon>Streptophyta</taxon>
        <taxon>Embryophyta</taxon>
        <taxon>Tracheophyta</taxon>
        <taxon>Spermatophyta</taxon>
        <taxon>Magnoliopsida</taxon>
        <taxon>Liliopsida</taxon>
        <taxon>Poales</taxon>
        <taxon>Poaceae</taxon>
        <taxon>BOP clade</taxon>
        <taxon>Oryzoideae</taxon>
        <taxon>Oryzeae</taxon>
        <taxon>Oryzinae</taxon>
        <taxon>Oryza</taxon>
    </lineage>
</organism>
<evidence type="ECO:0000313" key="1">
    <source>
        <dbReference type="EnsemblPlants" id="OB10G13690.1"/>
    </source>
</evidence>
<proteinExistence type="predicted"/>
<accession>J3N1H1</accession>
<reference evidence="1" key="1">
    <citation type="journal article" date="2013" name="Nat. Commun.">
        <title>Whole-genome sequencing of Oryza brachyantha reveals mechanisms underlying Oryza genome evolution.</title>
        <authorList>
            <person name="Chen J."/>
            <person name="Huang Q."/>
            <person name="Gao D."/>
            <person name="Wang J."/>
            <person name="Lang Y."/>
            <person name="Liu T."/>
            <person name="Li B."/>
            <person name="Bai Z."/>
            <person name="Luis Goicoechea J."/>
            <person name="Liang C."/>
            <person name="Chen C."/>
            <person name="Zhang W."/>
            <person name="Sun S."/>
            <person name="Liao Y."/>
            <person name="Zhang X."/>
            <person name="Yang L."/>
            <person name="Song C."/>
            <person name="Wang M."/>
            <person name="Shi J."/>
            <person name="Liu G."/>
            <person name="Liu J."/>
            <person name="Zhou H."/>
            <person name="Zhou W."/>
            <person name="Yu Q."/>
            <person name="An N."/>
            <person name="Chen Y."/>
            <person name="Cai Q."/>
            <person name="Wang B."/>
            <person name="Liu B."/>
            <person name="Min J."/>
            <person name="Huang Y."/>
            <person name="Wu H."/>
            <person name="Li Z."/>
            <person name="Zhang Y."/>
            <person name="Yin Y."/>
            <person name="Song W."/>
            <person name="Jiang J."/>
            <person name="Jackson S.A."/>
            <person name="Wing R.A."/>
            <person name="Wang J."/>
            <person name="Chen M."/>
        </authorList>
    </citation>
    <scope>NUCLEOTIDE SEQUENCE [LARGE SCALE GENOMIC DNA]</scope>
    <source>
        <strain evidence="1">cv. IRGC 101232</strain>
    </source>
</reference>
<sequence length="85" mass="10257">MSFLTTREAVRTCAVSRRWRGLCRSVPCIDADIIVFKRRDTEVEQYDEEGELAFKMFMNKVMELRTPLPRYVRTFWFRCILNLDE</sequence>
<dbReference type="Gramene" id="OB10G13690.1">
    <property type="protein sequence ID" value="OB10G13690.1"/>
    <property type="gene ID" value="OB10G13690"/>
</dbReference>
<dbReference type="SUPFAM" id="SSF81383">
    <property type="entry name" value="F-box domain"/>
    <property type="match status" value="1"/>
</dbReference>
<dbReference type="PANTHER" id="PTHR34223:SF26">
    <property type="entry name" value="OS02G0188900 PROTEIN"/>
    <property type="match status" value="1"/>
</dbReference>